<comment type="caution">
    <text evidence="3">The sequence shown here is derived from an EMBL/GenBank/DDBJ whole genome shotgun (WGS) entry which is preliminary data.</text>
</comment>
<feature type="compositionally biased region" description="Polar residues" evidence="1">
    <location>
        <begin position="7"/>
        <end position="19"/>
    </location>
</feature>
<feature type="domain" description="Cyclic nucleotide-binding" evidence="2">
    <location>
        <begin position="256"/>
        <end position="351"/>
    </location>
</feature>
<protein>
    <recommendedName>
        <fullName evidence="2">Cyclic nucleotide-binding domain-containing protein</fullName>
    </recommendedName>
</protein>
<evidence type="ECO:0000256" key="1">
    <source>
        <dbReference type="SAM" id="MobiDB-lite"/>
    </source>
</evidence>
<dbReference type="SUPFAM" id="SSF51206">
    <property type="entry name" value="cAMP-binding domain-like"/>
    <property type="match status" value="2"/>
</dbReference>
<dbReference type="Proteomes" id="UP000663879">
    <property type="component" value="Unassembled WGS sequence"/>
</dbReference>
<dbReference type="CDD" id="cd00038">
    <property type="entry name" value="CAP_ED"/>
    <property type="match status" value="1"/>
</dbReference>
<keyword evidence="4" id="KW-1185">Reference proteome</keyword>
<dbReference type="Pfam" id="PF00027">
    <property type="entry name" value="cNMP_binding"/>
    <property type="match status" value="1"/>
</dbReference>
<dbReference type="AlphaFoldDB" id="A0A813YED3"/>
<dbReference type="Gene3D" id="2.60.120.10">
    <property type="entry name" value="Jelly Rolls"/>
    <property type="match status" value="2"/>
</dbReference>
<gene>
    <name evidence="3" type="ORF">OXX778_LOCUS10515</name>
</gene>
<name>A0A813YED3_9BILA</name>
<evidence type="ECO:0000259" key="2">
    <source>
        <dbReference type="PROSITE" id="PS50042"/>
    </source>
</evidence>
<proteinExistence type="predicted"/>
<dbReference type="PANTHER" id="PTHR23011">
    <property type="entry name" value="CYCLIC NUCLEOTIDE-BINDING DOMAIN CONTAINING PROTEIN"/>
    <property type="match status" value="1"/>
</dbReference>
<sequence>MDKQKGKSNSLNKILSRPSSVVPELPRLNKSARSKIRSDQSQMKHNNNNNFLPDLRSKYQSKYFVKSEGSTISTEFSQDSLSWLANYNFYSNKSDSESYRSQKVKFFVNNKNLTKLKALMTKTDKINNSQNEQILSLDENKKKHFRFKFKKIVKILIIVLRLINLHKITKAKILYSLNLNNIDSNEMIFKKSDYDRPTEPPFPDEAKRLLELNPSERTDEMIRQIIISLSFSVPEFLDFPIYMQRMIAKFSFYAEFDPNRVIIRQGHIPENYYFVISGIALELKNSLLQTQATPVSVFKRGDSFGDKAIIKNTLRLTSVTVSGNRPICLLYLEKEEFYKIQTPVSNEKERMEFLETKVKLLNMVKYDFKKLVNDNRNNQALCSIYFKNGQIICEDSQKDDWIYIVKSGGCKVLKKVKFDKEALKSYLDFNERNKEMKQFLNLHETGSKVKTGLKRKDLPSKSLKLTELKSDDVYLEMIELKEGDIFGLHDVVLSEEDDKKIPLFLTSLGCECIMINRKYFLKHLQSQSLYTLRFNLHPYPTDDYLIKKYFNSYKWKDFASECKIEALKKIDDKKSNKILYF</sequence>
<dbReference type="InterPro" id="IPR018490">
    <property type="entry name" value="cNMP-bd_dom_sf"/>
</dbReference>
<dbReference type="SMART" id="SM00100">
    <property type="entry name" value="cNMP"/>
    <property type="match status" value="1"/>
</dbReference>
<evidence type="ECO:0000313" key="4">
    <source>
        <dbReference type="Proteomes" id="UP000663879"/>
    </source>
</evidence>
<accession>A0A813YED3</accession>
<dbReference type="InterPro" id="IPR000595">
    <property type="entry name" value="cNMP-bd_dom"/>
</dbReference>
<feature type="region of interest" description="Disordered" evidence="1">
    <location>
        <begin position="1"/>
        <end position="52"/>
    </location>
</feature>
<dbReference type="PANTHER" id="PTHR23011:SF28">
    <property type="entry name" value="CYCLIC NUCLEOTIDE-BINDING DOMAIN CONTAINING PROTEIN"/>
    <property type="match status" value="1"/>
</dbReference>
<organism evidence="3 4">
    <name type="scientific">Brachionus calyciflorus</name>
    <dbReference type="NCBI Taxonomy" id="104777"/>
    <lineage>
        <taxon>Eukaryota</taxon>
        <taxon>Metazoa</taxon>
        <taxon>Spiralia</taxon>
        <taxon>Gnathifera</taxon>
        <taxon>Rotifera</taxon>
        <taxon>Eurotatoria</taxon>
        <taxon>Monogononta</taxon>
        <taxon>Pseudotrocha</taxon>
        <taxon>Ploima</taxon>
        <taxon>Brachionidae</taxon>
        <taxon>Brachionus</taxon>
    </lineage>
</organism>
<reference evidence="3" key="1">
    <citation type="submission" date="2021-02" db="EMBL/GenBank/DDBJ databases">
        <authorList>
            <person name="Nowell W R."/>
        </authorList>
    </citation>
    <scope>NUCLEOTIDE SEQUENCE</scope>
    <source>
        <strain evidence="3">Ploen Becks lab</strain>
    </source>
</reference>
<feature type="compositionally biased region" description="Polar residues" evidence="1">
    <location>
        <begin position="39"/>
        <end position="51"/>
    </location>
</feature>
<dbReference type="OrthoDB" id="166212at2759"/>
<evidence type="ECO:0000313" key="3">
    <source>
        <dbReference type="EMBL" id="CAF0883056.1"/>
    </source>
</evidence>
<dbReference type="PROSITE" id="PS50042">
    <property type="entry name" value="CNMP_BINDING_3"/>
    <property type="match status" value="1"/>
</dbReference>
<dbReference type="EMBL" id="CAJNOC010001674">
    <property type="protein sequence ID" value="CAF0883056.1"/>
    <property type="molecule type" value="Genomic_DNA"/>
</dbReference>
<dbReference type="InterPro" id="IPR014710">
    <property type="entry name" value="RmlC-like_jellyroll"/>
</dbReference>